<feature type="compositionally biased region" description="Polar residues" evidence="1">
    <location>
        <begin position="306"/>
        <end position="334"/>
    </location>
</feature>
<name>A0A0R3T676_RODNA</name>
<reference evidence="2 3" key="2">
    <citation type="submission" date="2018-11" db="EMBL/GenBank/DDBJ databases">
        <authorList>
            <consortium name="Pathogen Informatics"/>
        </authorList>
    </citation>
    <scope>NUCLEOTIDE SEQUENCE [LARGE SCALE GENOMIC DNA]</scope>
</reference>
<gene>
    <name evidence="2" type="ORF">HNAJ_LOCUS2563</name>
</gene>
<sequence length="434" mass="47742">MAELDAWLDDQEERLEQTTSITTTNTSIASVEKAMAHQVDIEKALEDARQRFEAIKRQTVVETLKFEMLKFMTKRGEASNAEDQPFSSARIAEIQRRETSKLNRNRSKRVTPTENAADQKAQENLRAIFGNLGTIEPITEPVQKLAVPTTLEIPPAVSHNDSFGMTNAQFVRPVSTSSDIDSPVNEMPQTSPKKRISFNLSSQGQKSNSKFMELFKRTSSPHPSDTRKSFSTLTVTSSGDAPTESPNRLSVGERAAKFFSKMRKHSGEVGGSQSSLVSLSIPETPSTPKAEQVRILPPLSPSSSSTASRYENRPTSLNTYLRDGNQSTKNTNFATRDRLPKSPDGWSPSGRASVNNNSFTLKSGSTSGVNKSNEESKNPTHMGSLARKIVTAPKSYHGVTKKWIPQTTRSVSSYGWAVLEGSRLNFYSNCGGNI</sequence>
<keyword evidence="3" id="KW-1185">Reference proteome</keyword>
<reference evidence="4" key="1">
    <citation type="submission" date="2017-02" db="UniProtKB">
        <authorList>
            <consortium name="WormBaseParasite"/>
        </authorList>
    </citation>
    <scope>IDENTIFICATION</scope>
</reference>
<feature type="compositionally biased region" description="Low complexity" evidence="1">
    <location>
        <begin position="271"/>
        <end position="280"/>
    </location>
</feature>
<dbReference type="EMBL" id="UZAE01001278">
    <property type="protein sequence ID" value="VDN98422.1"/>
    <property type="molecule type" value="Genomic_DNA"/>
</dbReference>
<feature type="region of interest" description="Disordered" evidence="1">
    <location>
        <begin position="263"/>
        <end position="384"/>
    </location>
</feature>
<feature type="compositionally biased region" description="Polar residues" evidence="1">
    <location>
        <begin position="217"/>
        <end position="248"/>
    </location>
</feature>
<proteinExistence type="predicted"/>
<dbReference type="Proteomes" id="UP000278807">
    <property type="component" value="Unassembled WGS sequence"/>
</dbReference>
<protein>
    <submittedName>
        <fullName evidence="4">PH domain-containing protein</fullName>
    </submittedName>
</protein>
<feature type="compositionally biased region" description="Polar residues" evidence="1">
    <location>
        <begin position="198"/>
        <end position="210"/>
    </location>
</feature>
<dbReference type="OrthoDB" id="43122at2759"/>
<dbReference type="STRING" id="102285.A0A0R3T676"/>
<accession>A0A0R3T676</accession>
<evidence type="ECO:0000313" key="2">
    <source>
        <dbReference type="EMBL" id="VDN98422.1"/>
    </source>
</evidence>
<evidence type="ECO:0000313" key="3">
    <source>
        <dbReference type="Proteomes" id="UP000278807"/>
    </source>
</evidence>
<dbReference type="WBParaSite" id="HNAJ_0000256401-mRNA-1">
    <property type="protein sequence ID" value="HNAJ_0000256401-mRNA-1"/>
    <property type="gene ID" value="HNAJ_0000256401"/>
</dbReference>
<evidence type="ECO:0000313" key="4">
    <source>
        <dbReference type="WBParaSite" id="HNAJ_0000256401-mRNA-1"/>
    </source>
</evidence>
<feature type="compositionally biased region" description="Polar residues" evidence="1">
    <location>
        <begin position="350"/>
        <end position="371"/>
    </location>
</feature>
<feature type="region of interest" description="Disordered" evidence="1">
    <location>
        <begin position="175"/>
        <end position="250"/>
    </location>
</feature>
<dbReference type="AlphaFoldDB" id="A0A0R3T676"/>
<evidence type="ECO:0000256" key="1">
    <source>
        <dbReference type="SAM" id="MobiDB-lite"/>
    </source>
</evidence>
<organism evidence="4">
    <name type="scientific">Rodentolepis nana</name>
    <name type="common">Dwarf tapeworm</name>
    <name type="synonym">Hymenolepis nana</name>
    <dbReference type="NCBI Taxonomy" id="102285"/>
    <lineage>
        <taxon>Eukaryota</taxon>
        <taxon>Metazoa</taxon>
        <taxon>Spiralia</taxon>
        <taxon>Lophotrochozoa</taxon>
        <taxon>Platyhelminthes</taxon>
        <taxon>Cestoda</taxon>
        <taxon>Eucestoda</taxon>
        <taxon>Cyclophyllidea</taxon>
        <taxon>Hymenolepididae</taxon>
        <taxon>Rodentolepis</taxon>
    </lineage>
</organism>